<proteinExistence type="predicted"/>
<reference evidence="1 2" key="1">
    <citation type="submission" date="2016-08" db="EMBL/GenBank/DDBJ databases">
        <title>Draft genome sequence of allopolyploid Zygosaccharomyces rouxii.</title>
        <authorList>
            <person name="Watanabe J."/>
            <person name="Uehara K."/>
            <person name="Mogi Y."/>
            <person name="Tsukioka Y."/>
        </authorList>
    </citation>
    <scope>NUCLEOTIDE SEQUENCE [LARGE SCALE GENOMIC DNA]</scope>
    <source>
        <strain evidence="1 2">NBRC 110957</strain>
    </source>
</reference>
<dbReference type="Pfam" id="PF00687">
    <property type="entry name" value="Ribosomal_L1"/>
    <property type="match status" value="1"/>
</dbReference>
<dbReference type="EMBL" id="BDGX01000037">
    <property type="protein sequence ID" value="GAV53620.1"/>
    <property type="molecule type" value="Genomic_DNA"/>
</dbReference>
<protein>
    <recommendedName>
        <fullName evidence="3">Ribosome biogenesis protein UTP30</fullName>
    </recommendedName>
</protein>
<dbReference type="AlphaFoldDB" id="A0A1Q3ADA7"/>
<name>A0A1Q3ADA7_ZYGRO</name>
<dbReference type="InterPro" id="IPR028364">
    <property type="entry name" value="Ribosomal_uL1/biogenesis"/>
</dbReference>
<dbReference type="SUPFAM" id="SSF56808">
    <property type="entry name" value="Ribosomal protein L1"/>
    <property type="match status" value="1"/>
</dbReference>
<evidence type="ECO:0000313" key="1">
    <source>
        <dbReference type="EMBL" id="GAV53620.1"/>
    </source>
</evidence>
<dbReference type="InterPro" id="IPR023674">
    <property type="entry name" value="Ribosomal_uL1-like"/>
</dbReference>
<comment type="caution">
    <text evidence="1">The sequence shown here is derived from an EMBL/GenBank/DDBJ whole genome shotgun (WGS) entry which is preliminary data.</text>
</comment>
<evidence type="ECO:0008006" key="3">
    <source>
        <dbReference type="Google" id="ProtNLM"/>
    </source>
</evidence>
<gene>
    <name evidence="1" type="ORF">ZYGR_0AK01220</name>
</gene>
<evidence type="ECO:0000313" key="2">
    <source>
        <dbReference type="Proteomes" id="UP000187013"/>
    </source>
</evidence>
<organism evidence="1 2">
    <name type="scientific">Zygosaccharomyces rouxii</name>
    <dbReference type="NCBI Taxonomy" id="4956"/>
    <lineage>
        <taxon>Eukaryota</taxon>
        <taxon>Fungi</taxon>
        <taxon>Dikarya</taxon>
        <taxon>Ascomycota</taxon>
        <taxon>Saccharomycotina</taxon>
        <taxon>Saccharomycetes</taxon>
        <taxon>Saccharomycetales</taxon>
        <taxon>Saccharomycetaceae</taxon>
        <taxon>Zygosaccharomyces</taxon>
    </lineage>
</organism>
<dbReference type="OrthoDB" id="10251727at2759"/>
<dbReference type="CDD" id="cd00403">
    <property type="entry name" value="Ribosomal_L1"/>
    <property type="match status" value="1"/>
</dbReference>
<dbReference type="Proteomes" id="UP000187013">
    <property type="component" value="Unassembled WGS sequence"/>
</dbReference>
<accession>A0A1Q3ADA7</accession>
<sequence>MVKIDEELSNRALNSLLKHCSTDDSLRNDKDVQVIINTSKKMRMNNDHTPRIIPLRESKLYRPKELRILLVTKDPSTTYRESLTKDETTTDLFKEILSMKNLKRRFRGVKSIQLYKEFDLIVADFRVHHLLPDVLGSKFYHGSKKLPYVIRMTRPSDKSKTSQDCDAPFVRAQLRSICKNTSYVPNSDNCLGVRIGLVGKHSTQDMVENIKDVITFLTDRNKMPQGGVIKGGISSIFVKTTNSPSLPIYGEQK</sequence>